<dbReference type="AlphaFoldDB" id="A0A3P6TEB5"/>
<dbReference type="GO" id="GO:0097192">
    <property type="term" value="P:extrinsic apoptotic signaling pathway in absence of ligand"/>
    <property type="evidence" value="ECO:0007669"/>
    <property type="project" value="TreeGrafter"/>
</dbReference>
<feature type="domain" description="Bcl-2 Bcl-2 homology region 1-3" evidence="4">
    <location>
        <begin position="79"/>
        <end position="186"/>
    </location>
</feature>
<proteinExistence type="inferred from homology"/>
<dbReference type="CDD" id="cd06845">
    <property type="entry name" value="Bcl-2_like"/>
    <property type="match status" value="1"/>
</dbReference>
<dbReference type="GO" id="GO:0005741">
    <property type="term" value="C:mitochondrial outer membrane"/>
    <property type="evidence" value="ECO:0007669"/>
    <property type="project" value="TreeGrafter"/>
</dbReference>
<evidence type="ECO:0000313" key="5">
    <source>
        <dbReference type="EMBL" id="VDK86502.1"/>
    </source>
</evidence>
<dbReference type="Pfam" id="PF00452">
    <property type="entry name" value="Bcl-2"/>
    <property type="match status" value="1"/>
</dbReference>
<name>A0A3P6TEB5_LITSI</name>
<reference evidence="5 6" key="1">
    <citation type="submission" date="2018-08" db="EMBL/GenBank/DDBJ databases">
        <authorList>
            <person name="Laetsch R D."/>
            <person name="Stevens L."/>
            <person name="Kumar S."/>
            <person name="Blaxter L. M."/>
        </authorList>
    </citation>
    <scope>NUCLEOTIDE SEQUENCE [LARGE SCALE GENOMIC DNA]</scope>
</reference>
<dbReference type="SMART" id="SM00337">
    <property type="entry name" value="BCL"/>
    <property type="match status" value="1"/>
</dbReference>
<dbReference type="GO" id="GO:0042981">
    <property type="term" value="P:regulation of apoptotic process"/>
    <property type="evidence" value="ECO:0007669"/>
    <property type="project" value="InterPro"/>
</dbReference>
<dbReference type="PANTHER" id="PTHR11256:SF50">
    <property type="entry name" value="APOPTOSIS REGULATOR CED-9"/>
    <property type="match status" value="1"/>
</dbReference>
<keyword evidence="6" id="KW-1185">Reference proteome</keyword>
<dbReference type="GO" id="GO:0001836">
    <property type="term" value="P:release of cytochrome c from mitochondria"/>
    <property type="evidence" value="ECO:0007669"/>
    <property type="project" value="TreeGrafter"/>
</dbReference>
<dbReference type="EMBL" id="UYRX01000823">
    <property type="protein sequence ID" value="VDK86502.1"/>
    <property type="molecule type" value="Genomic_DNA"/>
</dbReference>
<dbReference type="PANTHER" id="PTHR11256">
    <property type="entry name" value="BCL-2 RELATED"/>
    <property type="match status" value="1"/>
</dbReference>
<evidence type="ECO:0000259" key="4">
    <source>
        <dbReference type="SMART" id="SM00337"/>
    </source>
</evidence>
<evidence type="ECO:0000256" key="2">
    <source>
        <dbReference type="ARBA" id="ARBA00022703"/>
    </source>
</evidence>
<dbReference type="InterPro" id="IPR046371">
    <property type="entry name" value="Bcl-2_BH1-3"/>
</dbReference>
<dbReference type="Proteomes" id="UP000277928">
    <property type="component" value="Unassembled WGS sequence"/>
</dbReference>
<evidence type="ECO:0000256" key="1">
    <source>
        <dbReference type="ARBA" id="ARBA00009458"/>
    </source>
</evidence>
<sequence>MNTIYNEKLIFEEMNATDVSGNDQCHSDSVNESVDFLKGVNLIQSYVTDYIRYRVQLQNGYCPCLPEIPDSDDYRFELIRAVALIFERKHAEELTNMVEALCLHGRLTFQRYVKVIECFRQNDDDDEQGEQLSYGRLVALIAFAGLVAMKLCEMGILSDVSMIASYTSKFLHKAIVLTWPHNRRSWDNFFDRAKVIIDRNETEEIEQLNLKPQYSPWRLPIRAFVIFGMLGIGAFTLIKTVLKAR</sequence>
<protein>
    <recommendedName>
        <fullName evidence="4">Bcl-2 Bcl-2 homology region 1-3 domain-containing protein</fullName>
    </recommendedName>
</protein>
<keyword evidence="3" id="KW-0812">Transmembrane</keyword>
<dbReference type="GO" id="GO:0051400">
    <property type="term" value="F:BH domain binding"/>
    <property type="evidence" value="ECO:0007669"/>
    <property type="project" value="TreeGrafter"/>
</dbReference>
<dbReference type="InterPro" id="IPR026298">
    <property type="entry name" value="Bcl-2_fam"/>
</dbReference>
<keyword evidence="2" id="KW-0053">Apoptosis</keyword>
<dbReference type="PROSITE" id="PS50062">
    <property type="entry name" value="BCL2_FAMILY"/>
    <property type="match status" value="1"/>
</dbReference>
<dbReference type="GO" id="GO:0008630">
    <property type="term" value="P:intrinsic apoptotic signaling pathway in response to DNA damage"/>
    <property type="evidence" value="ECO:0007669"/>
    <property type="project" value="TreeGrafter"/>
</dbReference>
<organism evidence="5 6">
    <name type="scientific">Litomosoides sigmodontis</name>
    <name type="common">Filarial nematode worm</name>
    <dbReference type="NCBI Taxonomy" id="42156"/>
    <lineage>
        <taxon>Eukaryota</taxon>
        <taxon>Metazoa</taxon>
        <taxon>Ecdysozoa</taxon>
        <taxon>Nematoda</taxon>
        <taxon>Chromadorea</taxon>
        <taxon>Rhabditida</taxon>
        <taxon>Spirurina</taxon>
        <taxon>Spiruromorpha</taxon>
        <taxon>Filarioidea</taxon>
        <taxon>Onchocercidae</taxon>
        <taxon>Litomosoides</taxon>
    </lineage>
</organism>
<dbReference type="SUPFAM" id="SSF56854">
    <property type="entry name" value="Bcl-2 inhibitors of programmed cell death"/>
    <property type="match status" value="1"/>
</dbReference>
<dbReference type="OrthoDB" id="6021377at2759"/>
<dbReference type="InterPro" id="IPR002475">
    <property type="entry name" value="Bcl2-like"/>
</dbReference>
<gene>
    <name evidence="5" type="ORF">NLS_LOCUS7654</name>
</gene>
<evidence type="ECO:0000313" key="6">
    <source>
        <dbReference type="Proteomes" id="UP000277928"/>
    </source>
</evidence>
<dbReference type="STRING" id="42156.A0A3P6TEB5"/>
<keyword evidence="3" id="KW-0472">Membrane</keyword>
<dbReference type="OMA" id="ASYTSKF"/>
<keyword evidence="3" id="KW-1133">Transmembrane helix</keyword>
<feature type="transmembrane region" description="Helical" evidence="3">
    <location>
        <begin position="137"/>
        <end position="157"/>
    </location>
</feature>
<dbReference type="Gene3D" id="1.10.437.10">
    <property type="entry name" value="Blc2-like"/>
    <property type="match status" value="1"/>
</dbReference>
<comment type="similarity">
    <text evidence="1">Belongs to the Bcl-2 family.</text>
</comment>
<dbReference type="InterPro" id="IPR036834">
    <property type="entry name" value="Bcl-2-like_sf"/>
</dbReference>
<evidence type="ECO:0000256" key="3">
    <source>
        <dbReference type="SAM" id="Phobius"/>
    </source>
</evidence>
<accession>A0A3P6TEB5</accession>
<feature type="transmembrane region" description="Helical" evidence="3">
    <location>
        <begin position="221"/>
        <end position="242"/>
    </location>
</feature>